<gene>
    <name evidence="1" type="ORF">Zm00014a_006243</name>
</gene>
<protein>
    <submittedName>
        <fullName evidence="1">Uncharacterized protein</fullName>
    </submittedName>
</protein>
<proteinExistence type="predicted"/>
<dbReference type="Proteomes" id="UP000251960">
    <property type="component" value="Chromosome 5"/>
</dbReference>
<accession>A0A3L6ETR0</accession>
<evidence type="ECO:0000313" key="1">
    <source>
        <dbReference type="EMBL" id="PWZ24048.1"/>
    </source>
</evidence>
<organism evidence="1">
    <name type="scientific">Zea mays</name>
    <name type="common">Maize</name>
    <dbReference type="NCBI Taxonomy" id="4577"/>
    <lineage>
        <taxon>Eukaryota</taxon>
        <taxon>Viridiplantae</taxon>
        <taxon>Streptophyta</taxon>
        <taxon>Embryophyta</taxon>
        <taxon>Tracheophyta</taxon>
        <taxon>Spermatophyta</taxon>
        <taxon>Magnoliopsida</taxon>
        <taxon>Liliopsida</taxon>
        <taxon>Poales</taxon>
        <taxon>Poaceae</taxon>
        <taxon>PACMAD clade</taxon>
        <taxon>Panicoideae</taxon>
        <taxon>Andropogonodae</taxon>
        <taxon>Andropogoneae</taxon>
        <taxon>Tripsacinae</taxon>
        <taxon>Zea</taxon>
    </lineage>
</organism>
<dbReference type="EMBL" id="NCVQ01000006">
    <property type="protein sequence ID" value="PWZ24048.1"/>
    <property type="molecule type" value="Genomic_DNA"/>
</dbReference>
<reference evidence="1" key="1">
    <citation type="journal article" date="2018" name="Nat. Genet.">
        <title>Extensive intraspecific gene order and gene structural variations between Mo17 and other maize genomes.</title>
        <authorList>
            <person name="Sun S."/>
            <person name="Zhou Y."/>
            <person name="Chen J."/>
            <person name="Shi J."/>
            <person name="Zhao H."/>
            <person name="Zhao H."/>
            <person name="Song W."/>
            <person name="Zhang M."/>
            <person name="Cui Y."/>
            <person name="Dong X."/>
            <person name="Liu H."/>
            <person name="Ma X."/>
            <person name="Jiao Y."/>
            <person name="Wang B."/>
            <person name="Wei X."/>
            <person name="Stein J.C."/>
            <person name="Glaubitz J.C."/>
            <person name="Lu F."/>
            <person name="Yu G."/>
            <person name="Liang C."/>
            <person name="Fengler K."/>
            <person name="Li B."/>
            <person name="Rafalski A."/>
            <person name="Schnable P.S."/>
            <person name="Ware D.H."/>
            <person name="Buckler E.S."/>
            <person name="Lai J."/>
        </authorList>
    </citation>
    <scope>NUCLEOTIDE SEQUENCE [LARGE SCALE GENOMIC DNA]</scope>
    <source>
        <tissue evidence="1">Seedling</tissue>
    </source>
</reference>
<dbReference type="AlphaFoldDB" id="A0A3L6ETR0"/>
<sequence>MIHTLQLTYVMSRGLNT</sequence>
<comment type="caution">
    <text evidence="1">The sequence shown here is derived from an EMBL/GenBank/DDBJ whole genome shotgun (WGS) entry which is preliminary data.</text>
</comment>
<name>A0A3L6ETR0_MAIZE</name>